<accession>A0A942TTK3</accession>
<sequence>MMSLIELSLSDVVKKQYKFKLRAFFGSFSSLAFMQVLGLLFSLGGSGGMGFSSEHYSIHISYYSAEVVLIFTFLWAFLTAILITARAARYDDFSFVSNRVSSNIANALFLVSTSVISGTTAILSGYLLRVITYFTSDIQYGVNSGLLVAPKEFFLGISATILYVLLFSSIGYMFGMLVQINKIFIVLLPCLIIGAFIFLGITNEGMVKVVLDFIFRESVFSLFLIKVVGISGLLFAGASALSNRMEVRK</sequence>
<feature type="transmembrane region" description="Helical" evidence="1">
    <location>
        <begin position="21"/>
        <end position="43"/>
    </location>
</feature>
<proteinExistence type="predicted"/>
<evidence type="ECO:0000313" key="3">
    <source>
        <dbReference type="Proteomes" id="UP000682713"/>
    </source>
</evidence>
<dbReference type="RefSeq" id="WP_213112365.1">
    <property type="nucleotide sequence ID" value="NZ_JAGYPJ010000001.1"/>
</dbReference>
<keyword evidence="1" id="KW-0472">Membrane</keyword>
<feature type="transmembrane region" description="Helical" evidence="1">
    <location>
        <begin position="183"/>
        <end position="201"/>
    </location>
</feature>
<dbReference type="AlphaFoldDB" id="A0A942TTK3"/>
<comment type="caution">
    <text evidence="2">The sequence shown here is derived from an EMBL/GenBank/DDBJ whole genome shotgun (WGS) entry which is preliminary data.</text>
</comment>
<keyword evidence="1" id="KW-1133">Transmembrane helix</keyword>
<name>A0A942TTK3_9BACI</name>
<evidence type="ECO:0000313" key="2">
    <source>
        <dbReference type="EMBL" id="MBS4201939.1"/>
    </source>
</evidence>
<evidence type="ECO:0000256" key="1">
    <source>
        <dbReference type="SAM" id="Phobius"/>
    </source>
</evidence>
<organism evidence="2 3">
    <name type="scientific">Lederbergia citrisecunda</name>
    <dbReference type="NCBI Taxonomy" id="2833583"/>
    <lineage>
        <taxon>Bacteria</taxon>
        <taxon>Bacillati</taxon>
        <taxon>Bacillota</taxon>
        <taxon>Bacilli</taxon>
        <taxon>Bacillales</taxon>
        <taxon>Bacillaceae</taxon>
        <taxon>Lederbergia</taxon>
    </lineage>
</organism>
<keyword evidence="1" id="KW-0812">Transmembrane</keyword>
<feature type="transmembrane region" description="Helical" evidence="1">
    <location>
        <begin position="104"/>
        <end position="128"/>
    </location>
</feature>
<gene>
    <name evidence="2" type="ORF">KHA93_20240</name>
</gene>
<dbReference type="Proteomes" id="UP000682713">
    <property type="component" value="Unassembled WGS sequence"/>
</dbReference>
<feature type="transmembrane region" description="Helical" evidence="1">
    <location>
        <begin position="153"/>
        <end position="174"/>
    </location>
</feature>
<feature type="transmembrane region" description="Helical" evidence="1">
    <location>
        <begin position="221"/>
        <end position="241"/>
    </location>
</feature>
<keyword evidence="3" id="KW-1185">Reference proteome</keyword>
<feature type="transmembrane region" description="Helical" evidence="1">
    <location>
        <begin position="63"/>
        <end position="83"/>
    </location>
</feature>
<protein>
    <submittedName>
        <fullName evidence="2">Uncharacterized protein</fullName>
    </submittedName>
</protein>
<reference evidence="2 3" key="1">
    <citation type="submission" date="2021-05" db="EMBL/GenBank/DDBJ databases">
        <title>Novel Bacillus species.</title>
        <authorList>
            <person name="Liu G."/>
        </authorList>
    </citation>
    <scope>NUCLEOTIDE SEQUENCE [LARGE SCALE GENOMIC DNA]</scope>
    <source>
        <strain evidence="2 3">FJAT-49732</strain>
    </source>
</reference>
<dbReference type="EMBL" id="JAGYPJ010000001">
    <property type="protein sequence ID" value="MBS4201939.1"/>
    <property type="molecule type" value="Genomic_DNA"/>
</dbReference>